<dbReference type="PANTHER" id="PTHR45632">
    <property type="entry name" value="LD33804P"/>
    <property type="match status" value="1"/>
</dbReference>
<gene>
    <name evidence="2" type="ORF">C2G38_2200934</name>
</gene>
<dbReference type="EMBL" id="QKWP01001034">
    <property type="protein sequence ID" value="RIB12326.1"/>
    <property type="molecule type" value="Genomic_DNA"/>
</dbReference>
<proteinExistence type="predicted"/>
<keyword evidence="3" id="KW-1185">Reference proteome</keyword>
<feature type="domain" description="BTB" evidence="1">
    <location>
        <begin position="16"/>
        <end position="86"/>
    </location>
</feature>
<name>A0A397UYL9_9GLOM</name>
<dbReference type="AlphaFoldDB" id="A0A397UYL9"/>
<dbReference type="InterPro" id="IPR000210">
    <property type="entry name" value="BTB/POZ_dom"/>
</dbReference>
<evidence type="ECO:0000313" key="2">
    <source>
        <dbReference type="EMBL" id="RIB12326.1"/>
    </source>
</evidence>
<protein>
    <recommendedName>
        <fullName evidence="1">BTB domain-containing protein</fullName>
    </recommendedName>
</protein>
<comment type="caution">
    <text evidence="2">The sequence shown here is derived from an EMBL/GenBank/DDBJ whole genome shotgun (WGS) entry which is preliminary data.</text>
</comment>
<dbReference type="Pfam" id="PF00651">
    <property type="entry name" value="BTB"/>
    <property type="match status" value="1"/>
</dbReference>
<dbReference type="SUPFAM" id="SSF54695">
    <property type="entry name" value="POZ domain"/>
    <property type="match status" value="1"/>
</dbReference>
<dbReference type="Proteomes" id="UP000266673">
    <property type="component" value="Unassembled WGS sequence"/>
</dbReference>
<accession>A0A397UYL9</accession>
<dbReference type="SMART" id="SM00225">
    <property type="entry name" value="BTB"/>
    <property type="match status" value="1"/>
</dbReference>
<evidence type="ECO:0000313" key="3">
    <source>
        <dbReference type="Proteomes" id="UP000266673"/>
    </source>
</evidence>
<reference evidence="2 3" key="1">
    <citation type="submission" date="2018-06" db="EMBL/GenBank/DDBJ databases">
        <title>Comparative genomics reveals the genomic features of Rhizophagus irregularis, R. cerebriforme, R. diaphanum and Gigaspora rosea, and their symbiotic lifestyle signature.</title>
        <authorList>
            <person name="Morin E."/>
            <person name="San Clemente H."/>
            <person name="Chen E.C.H."/>
            <person name="De La Providencia I."/>
            <person name="Hainaut M."/>
            <person name="Kuo A."/>
            <person name="Kohler A."/>
            <person name="Murat C."/>
            <person name="Tang N."/>
            <person name="Roy S."/>
            <person name="Loubradou J."/>
            <person name="Henrissat B."/>
            <person name="Grigoriev I.V."/>
            <person name="Corradi N."/>
            <person name="Roux C."/>
            <person name="Martin F.M."/>
        </authorList>
    </citation>
    <scope>NUCLEOTIDE SEQUENCE [LARGE SCALE GENOMIC DNA]</scope>
    <source>
        <strain evidence="2 3">DAOM 194757</strain>
    </source>
</reference>
<dbReference type="Gene3D" id="3.30.710.10">
    <property type="entry name" value="Potassium Channel Kv1.1, Chain A"/>
    <property type="match status" value="1"/>
</dbReference>
<dbReference type="CDD" id="cd18186">
    <property type="entry name" value="BTB_POZ_ZBTB_KLHL-like"/>
    <property type="match status" value="1"/>
</dbReference>
<sequence length="296" mass="34471">MTPIPRHSQIHFYKDGDIELLVEKIIFRVHKNILTLSSQFFSGMYQSATPSVEDLTAISNTGISIPRVELRGDAAPDVEKLLSFLYPNTYFEISWGDVANLLRLADKYIVETLTTACVAFLKRSYQEEPLQALKLAEAYQISSVYKESSKLVLDDFEKFFYEPRNLEGLSRSTQKKLKVQRQQYVEGLNKLYCVTVDRRFPPLTAEHLRTKFEECVKDICTFPFHSPSYSWMKLHQVDCSKHFECREELRRLKPFIHEKIVSFFGGEYELLAWTTKAPNYDAATELSYPFIELRDD</sequence>
<dbReference type="STRING" id="44941.A0A397UYL9"/>
<organism evidence="2 3">
    <name type="scientific">Gigaspora rosea</name>
    <dbReference type="NCBI Taxonomy" id="44941"/>
    <lineage>
        <taxon>Eukaryota</taxon>
        <taxon>Fungi</taxon>
        <taxon>Fungi incertae sedis</taxon>
        <taxon>Mucoromycota</taxon>
        <taxon>Glomeromycotina</taxon>
        <taxon>Glomeromycetes</taxon>
        <taxon>Diversisporales</taxon>
        <taxon>Gigasporaceae</taxon>
        <taxon>Gigaspora</taxon>
    </lineage>
</organism>
<evidence type="ECO:0000259" key="1">
    <source>
        <dbReference type="PROSITE" id="PS50097"/>
    </source>
</evidence>
<dbReference type="InterPro" id="IPR011333">
    <property type="entry name" value="SKP1/BTB/POZ_sf"/>
</dbReference>
<dbReference type="OrthoDB" id="3157337at2759"/>
<dbReference type="PROSITE" id="PS50097">
    <property type="entry name" value="BTB"/>
    <property type="match status" value="1"/>
</dbReference>